<evidence type="ECO:0000256" key="1">
    <source>
        <dbReference type="SAM" id="MobiDB-lite"/>
    </source>
</evidence>
<sequence>MSVSEDIRALAREGLATAEIARRLGIRYQHAYNVLKAGEALPTPSNRVSEAGRPPSQEKPPLPVDTLIAGGFTFSGRWVLSATNNLVLDQPLPKGVGVYAFVKDGFALYVGVATMGLAKRLYFYGKPGVSQRTSLRLNGIIKNELLTTPAIDIYIAEPPDLEWNGLPVHGSAGLELGLIKKFSLPWNMRSAG</sequence>
<evidence type="ECO:0000313" key="3">
    <source>
        <dbReference type="Proteomes" id="UP001595190"/>
    </source>
</evidence>
<dbReference type="CDD" id="cd10436">
    <property type="entry name" value="GIY-YIG_EndoII_Hpy188I_like"/>
    <property type="match status" value="1"/>
</dbReference>
<name>A0ABV6ZRM8_9HYPH</name>
<accession>A0ABV6ZRM8</accession>
<proteinExistence type="predicted"/>
<gene>
    <name evidence="2" type="ORF">ACETRX_34650</name>
</gene>
<reference evidence="2 3" key="1">
    <citation type="submission" date="2024-09" db="EMBL/GenBank/DDBJ databases">
        <title>Description of Labrys sedimenti sp. nov., isolated from a diclofenac-degrading enrichment culture, and genome-based reclassification of Labrys portucalensis as a later heterotypic synonym of Labrys neptuniae.</title>
        <authorList>
            <person name="Tancsics A."/>
            <person name="Csepanyi A."/>
        </authorList>
    </citation>
    <scope>NUCLEOTIDE SEQUENCE [LARGE SCALE GENOMIC DNA]</scope>
    <source>
        <strain evidence="2 3">LMG 23412</strain>
    </source>
</reference>
<organism evidence="2 3">
    <name type="scientific">Labrys neptuniae</name>
    <dbReference type="NCBI Taxonomy" id="376174"/>
    <lineage>
        <taxon>Bacteria</taxon>
        <taxon>Pseudomonadati</taxon>
        <taxon>Pseudomonadota</taxon>
        <taxon>Alphaproteobacteria</taxon>
        <taxon>Hyphomicrobiales</taxon>
        <taxon>Xanthobacteraceae</taxon>
        <taxon>Labrys</taxon>
    </lineage>
</organism>
<dbReference type="EMBL" id="JBHGPK010000044">
    <property type="protein sequence ID" value="MFC2254796.1"/>
    <property type="molecule type" value="Genomic_DNA"/>
</dbReference>
<dbReference type="RefSeq" id="WP_394315407.1">
    <property type="nucleotide sequence ID" value="NZ_JBHGPK010000044.1"/>
</dbReference>
<dbReference type="InterPro" id="IPR044556">
    <property type="entry name" value="EndoII-like_GIY-YIG"/>
</dbReference>
<protein>
    <submittedName>
        <fullName evidence="2">GIY-YIG nuclease family protein</fullName>
    </submittedName>
</protein>
<comment type="caution">
    <text evidence="2">The sequence shown here is derived from an EMBL/GenBank/DDBJ whole genome shotgun (WGS) entry which is preliminary data.</text>
</comment>
<feature type="region of interest" description="Disordered" evidence="1">
    <location>
        <begin position="43"/>
        <end position="62"/>
    </location>
</feature>
<dbReference type="Proteomes" id="UP001595190">
    <property type="component" value="Unassembled WGS sequence"/>
</dbReference>
<evidence type="ECO:0000313" key="2">
    <source>
        <dbReference type="EMBL" id="MFC2254796.1"/>
    </source>
</evidence>